<dbReference type="PROSITE" id="PS51829">
    <property type="entry name" value="P_HOMO_B"/>
    <property type="match status" value="1"/>
</dbReference>
<accession>A0A1H9W038</accession>
<dbReference type="PANTHER" id="PTHR42884:SF14">
    <property type="entry name" value="NEUROENDOCRINE CONVERTASE 1"/>
    <property type="match status" value="1"/>
</dbReference>
<dbReference type="PROSITE" id="PS00138">
    <property type="entry name" value="SUBTILASE_SER"/>
    <property type="match status" value="1"/>
</dbReference>
<dbReference type="GO" id="GO:0005737">
    <property type="term" value="C:cytoplasm"/>
    <property type="evidence" value="ECO:0007669"/>
    <property type="project" value="UniProtKB-ARBA"/>
</dbReference>
<evidence type="ECO:0000256" key="9">
    <source>
        <dbReference type="SAM" id="SignalP"/>
    </source>
</evidence>
<feature type="active site" description="Charge relay system" evidence="5 6">
    <location>
        <position position="207"/>
    </location>
</feature>
<dbReference type="InterPro" id="IPR022398">
    <property type="entry name" value="Peptidase_S8_His-AS"/>
</dbReference>
<dbReference type="Gene3D" id="2.60.120.260">
    <property type="entry name" value="Galactose-binding domain-like"/>
    <property type="match status" value="1"/>
</dbReference>
<keyword evidence="2 6" id="KW-0645">Protease</keyword>
<dbReference type="Gene3D" id="3.40.50.200">
    <property type="entry name" value="Peptidase S8/S53 domain"/>
    <property type="match status" value="1"/>
</dbReference>
<comment type="similarity">
    <text evidence="1 6 7">Belongs to the peptidase S8 family.</text>
</comment>
<feature type="region of interest" description="Disordered" evidence="8">
    <location>
        <begin position="315"/>
        <end position="338"/>
    </location>
</feature>
<evidence type="ECO:0000313" key="11">
    <source>
        <dbReference type="EMBL" id="SES27101.1"/>
    </source>
</evidence>
<dbReference type="InterPro" id="IPR000209">
    <property type="entry name" value="Peptidase_S8/S53_dom"/>
</dbReference>
<feature type="region of interest" description="Disordered" evidence="8">
    <location>
        <begin position="107"/>
        <end position="138"/>
    </location>
</feature>
<keyword evidence="12" id="KW-1185">Reference proteome</keyword>
<evidence type="ECO:0000259" key="10">
    <source>
        <dbReference type="PROSITE" id="PS51829"/>
    </source>
</evidence>
<dbReference type="InterPro" id="IPR023827">
    <property type="entry name" value="Peptidase_S8_Asp-AS"/>
</dbReference>
<feature type="active site" description="Charge relay system" evidence="5 6">
    <location>
        <position position="167"/>
    </location>
</feature>
<feature type="compositionally biased region" description="Low complexity" evidence="8">
    <location>
        <begin position="122"/>
        <end position="138"/>
    </location>
</feature>
<evidence type="ECO:0000256" key="7">
    <source>
        <dbReference type="RuleBase" id="RU003355"/>
    </source>
</evidence>
<keyword evidence="9" id="KW-0732">Signal</keyword>
<dbReference type="InterPro" id="IPR015500">
    <property type="entry name" value="Peptidase_S8_subtilisin-rel"/>
</dbReference>
<reference evidence="12" key="1">
    <citation type="submission" date="2016-10" db="EMBL/GenBank/DDBJ databases">
        <authorList>
            <person name="Varghese N."/>
            <person name="Submissions S."/>
        </authorList>
    </citation>
    <scope>NUCLEOTIDE SEQUENCE [LARGE SCALE GENOMIC DNA]</scope>
    <source>
        <strain evidence="12">DSM 44260</strain>
    </source>
</reference>
<dbReference type="GO" id="GO:0004252">
    <property type="term" value="F:serine-type endopeptidase activity"/>
    <property type="evidence" value="ECO:0007669"/>
    <property type="project" value="UniProtKB-UniRule"/>
</dbReference>
<dbReference type="PROSITE" id="PS00137">
    <property type="entry name" value="SUBTILASE_HIS"/>
    <property type="match status" value="1"/>
</dbReference>
<evidence type="ECO:0000256" key="1">
    <source>
        <dbReference type="ARBA" id="ARBA00011073"/>
    </source>
</evidence>
<dbReference type="RefSeq" id="WP_245782560.1">
    <property type="nucleotide sequence ID" value="NZ_FOGI01000009.1"/>
</dbReference>
<proteinExistence type="inferred from homology"/>
<evidence type="ECO:0000256" key="4">
    <source>
        <dbReference type="ARBA" id="ARBA00022825"/>
    </source>
</evidence>
<protein>
    <submittedName>
        <fullName evidence="11">Serine protease, subtilisin family</fullName>
    </submittedName>
</protein>
<evidence type="ECO:0000256" key="3">
    <source>
        <dbReference type="ARBA" id="ARBA00022801"/>
    </source>
</evidence>
<dbReference type="PROSITE" id="PS00136">
    <property type="entry name" value="SUBTILASE_ASP"/>
    <property type="match status" value="1"/>
</dbReference>
<dbReference type="GO" id="GO:0012505">
    <property type="term" value="C:endomembrane system"/>
    <property type="evidence" value="ECO:0007669"/>
    <property type="project" value="UniProtKB-ARBA"/>
</dbReference>
<evidence type="ECO:0000313" key="12">
    <source>
        <dbReference type="Proteomes" id="UP000199051"/>
    </source>
</evidence>
<evidence type="ECO:0000256" key="2">
    <source>
        <dbReference type="ARBA" id="ARBA00022670"/>
    </source>
</evidence>
<evidence type="ECO:0000256" key="8">
    <source>
        <dbReference type="SAM" id="MobiDB-lite"/>
    </source>
</evidence>
<dbReference type="Pfam" id="PF01483">
    <property type="entry name" value="P_proprotein"/>
    <property type="match status" value="1"/>
</dbReference>
<feature type="compositionally biased region" description="Polar residues" evidence="8">
    <location>
        <begin position="107"/>
        <end position="121"/>
    </location>
</feature>
<dbReference type="InterPro" id="IPR008979">
    <property type="entry name" value="Galactose-bd-like_sf"/>
</dbReference>
<dbReference type="GO" id="GO:0005886">
    <property type="term" value="C:plasma membrane"/>
    <property type="evidence" value="ECO:0007669"/>
    <property type="project" value="TreeGrafter"/>
</dbReference>
<name>A0A1H9W038_9PSEU</name>
<dbReference type="PRINTS" id="PR00723">
    <property type="entry name" value="SUBTILISIN"/>
</dbReference>
<dbReference type="InterPro" id="IPR036852">
    <property type="entry name" value="Peptidase_S8/S53_dom_sf"/>
</dbReference>
<dbReference type="AlphaFoldDB" id="A0A1H9W038"/>
<dbReference type="GO" id="GO:0016485">
    <property type="term" value="P:protein processing"/>
    <property type="evidence" value="ECO:0007669"/>
    <property type="project" value="TreeGrafter"/>
</dbReference>
<dbReference type="PANTHER" id="PTHR42884">
    <property type="entry name" value="PROPROTEIN CONVERTASE SUBTILISIN/KEXIN-RELATED"/>
    <property type="match status" value="1"/>
</dbReference>
<dbReference type="InterPro" id="IPR002884">
    <property type="entry name" value="P_dom"/>
</dbReference>
<feature type="chain" id="PRO_5011480642" evidence="9">
    <location>
        <begin position="32"/>
        <end position="587"/>
    </location>
</feature>
<dbReference type="STRING" id="155974.SAMN04487818_109223"/>
<evidence type="ECO:0000256" key="5">
    <source>
        <dbReference type="PIRSR" id="PIRSR615500-1"/>
    </source>
</evidence>
<dbReference type="SUPFAM" id="SSF49785">
    <property type="entry name" value="Galactose-binding domain-like"/>
    <property type="match status" value="1"/>
</dbReference>
<feature type="domain" description="P/Homo B" evidence="10">
    <location>
        <begin position="468"/>
        <end position="587"/>
    </location>
</feature>
<keyword evidence="3 6" id="KW-0378">Hydrolase</keyword>
<gene>
    <name evidence="11" type="ORF">SAMN04487818_109223</name>
</gene>
<feature type="compositionally biased region" description="Low complexity" evidence="8">
    <location>
        <begin position="322"/>
        <end position="336"/>
    </location>
</feature>
<dbReference type="Pfam" id="PF00082">
    <property type="entry name" value="Peptidase_S8"/>
    <property type="match status" value="1"/>
</dbReference>
<dbReference type="Proteomes" id="UP000199051">
    <property type="component" value="Unassembled WGS sequence"/>
</dbReference>
<dbReference type="EMBL" id="FOGI01000009">
    <property type="protein sequence ID" value="SES27101.1"/>
    <property type="molecule type" value="Genomic_DNA"/>
</dbReference>
<evidence type="ECO:0000256" key="6">
    <source>
        <dbReference type="PROSITE-ProRule" id="PRU01240"/>
    </source>
</evidence>
<dbReference type="PROSITE" id="PS51892">
    <property type="entry name" value="SUBTILASE"/>
    <property type="match status" value="1"/>
</dbReference>
<feature type="signal peptide" evidence="9">
    <location>
        <begin position="1"/>
        <end position="31"/>
    </location>
</feature>
<feature type="active site" description="Charge relay system" evidence="5 6">
    <location>
        <position position="398"/>
    </location>
</feature>
<keyword evidence="4 6" id="KW-0720">Serine protease</keyword>
<dbReference type="SUPFAM" id="SSF52743">
    <property type="entry name" value="Subtilisin-like"/>
    <property type="match status" value="1"/>
</dbReference>
<dbReference type="InterPro" id="IPR023828">
    <property type="entry name" value="Peptidase_S8_Ser-AS"/>
</dbReference>
<sequence length="587" mass="60056">MFLRSRAGLRRTAIIAALSVGLITPMAGVAAAGPGKPGTGKSVAAAAGLRAYLVITAPNNTSGAKSAVSTNGGTVYASYDAIGVIVAHSTATDFASKMRSVSGVQQVGASRTSDVPAASSNPAIPTSPSQTTPTAAETSRVDMTQIGADKAWDVTTGSSNVLVGVVDTGVDDQHYDLKPNFDASKSVSCAYGKVDARTGAWRPVGDHGTHVAGTIAAAKNGKGMVGVAPGVRIASIRVAEPTSQLFFPENVVCGLMYAGDNGFAVTNNSYWTDPWWANCPNNVDQAAILEAVKRAADYATGKGVLNVVAAGNENTDLDNKSTDTLSPDDSTPSSRPVTASCKIVPGELESSLTVASITSSNTKSSFSNFANKVNVAAPGDNVYSTLPGGNYGQMSGTSMATPHVVGVAALIKSVNPSATVDQIKAKIAEQADDLACGSDSRCKGTTAKNTFYGEGRVDALAAVQGGDPNPQPGGPWENTDDVQIADNGAAATSTVTIDGRTGNAPAATKVDVNIVHTYVGDLELNLIAPDGTSYSLRRANPGDGSANLTTQFTVDLSGEVANGAWKLSVRDTATYDTGYINSWKVTF</sequence>
<organism evidence="11 12">
    <name type="scientific">Actinokineospora terrae</name>
    <dbReference type="NCBI Taxonomy" id="155974"/>
    <lineage>
        <taxon>Bacteria</taxon>
        <taxon>Bacillati</taxon>
        <taxon>Actinomycetota</taxon>
        <taxon>Actinomycetes</taxon>
        <taxon>Pseudonocardiales</taxon>
        <taxon>Pseudonocardiaceae</taxon>
        <taxon>Actinokineospora</taxon>
    </lineage>
</organism>